<sequence length="818" mass="86788">MIDDAGPAAHQGAGRPPTYTSWLRERSDAELDALLAARPDLLTPVPADIAALAARAASRPSVVRVLDQLHLFELQVLEGVVALGDERSGRSPHGVAPSALATAMAAPTDRFAAALDRLRATALVWEEEGRLRPVTALRDILPRPAGLGPPLRVLLSGRPLSQLDRLAADLGLPTGYGEGDPADRLSAALCSPDRVDALLDDAGPDARSVLDRLVWGPPDGTVSQARPDADIASAASPVERLLARGLLYVTGEHTVTLPREIALRLRGGRLFREAAPHPPELDGPQRSPLTVTRAAAGQAFTVIRYVEELVEHWAEDPPSVLRSGGLGVRDLRRSARLLDTDDTTAAVVIEAAHTAGLIAATSEVDGEWLPTGHYDVWRVTEPARRWALLASAWLGSTRVASLAGSTDARGRSRNVLGEGLDRRPAPEVRRDVLGVLAEAPEGTAPTRDSIAARLAWRRPRRQGRGFDELLDSTLAEAALLGLTGRDALAPHTRALLDETADGQTVAEAADSATVRALAAELPEPVDHILIQGDLTAIAPGPLVPSLARELALAADVESTGGATVYRFGESSIRRALDAGHGAADLIGLLERHSKTPLPQALRYLIADVARRHGRLRVGTASSYLRCDEPALLDELLGDRRADDLVLVRLAPTVVASRTTRPVLLDRLTELGYHPVPEAADGTMQLSRPDARRAEEHAPDGGLDSPPVPGPRLRAAAVRALRAGDEAATAARTPVAAPPNGPSRPSTAATLTALNRAAAQGQRVWIGYLDPEGRASSHIVEPQRVDGGFLTAYDATRDAVRRFTVHRITGVASLERDGA</sequence>
<dbReference type="STRING" id="1122192.SAMN02745673_01172"/>
<accession>A0A1T4MXG3</accession>
<gene>
    <name evidence="4" type="ORF">SAMN02745673_01172</name>
</gene>
<evidence type="ECO:0000259" key="2">
    <source>
        <dbReference type="Pfam" id="PF13280"/>
    </source>
</evidence>
<evidence type="ECO:0000313" key="5">
    <source>
        <dbReference type="Proteomes" id="UP000190637"/>
    </source>
</evidence>
<evidence type="ECO:0000313" key="4">
    <source>
        <dbReference type="EMBL" id="SJZ71475.1"/>
    </source>
</evidence>
<dbReference type="OrthoDB" id="3415124at2"/>
<feature type="region of interest" description="Disordered" evidence="1">
    <location>
        <begin position="1"/>
        <end position="20"/>
    </location>
</feature>
<feature type="compositionally biased region" description="Basic and acidic residues" evidence="1">
    <location>
        <begin position="688"/>
        <end position="698"/>
    </location>
</feature>
<reference evidence="4 5" key="1">
    <citation type="submission" date="2017-02" db="EMBL/GenBank/DDBJ databases">
        <authorList>
            <person name="Peterson S.W."/>
        </authorList>
    </citation>
    <scope>NUCLEOTIDE SEQUENCE [LARGE SCALE GENOMIC DNA]</scope>
    <source>
        <strain evidence="4 5">DSM 45154</strain>
    </source>
</reference>
<feature type="domain" description="Helicase XPB/Ssl2 N-terminal" evidence="3">
    <location>
        <begin position="528"/>
        <end position="650"/>
    </location>
</feature>
<feature type="region of interest" description="Disordered" evidence="1">
    <location>
        <begin position="726"/>
        <end position="745"/>
    </location>
</feature>
<protein>
    <submittedName>
        <fullName evidence="4">Predicted transcriptional regulator</fullName>
    </submittedName>
</protein>
<keyword evidence="5" id="KW-1185">Reference proteome</keyword>
<dbReference type="Pfam" id="PF13625">
    <property type="entry name" value="Helicase_C_3"/>
    <property type="match status" value="1"/>
</dbReference>
<dbReference type="Proteomes" id="UP000190637">
    <property type="component" value="Unassembled WGS sequence"/>
</dbReference>
<proteinExistence type="predicted"/>
<dbReference type="EMBL" id="FUWS01000003">
    <property type="protein sequence ID" value="SJZ71475.1"/>
    <property type="molecule type" value="Genomic_DNA"/>
</dbReference>
<evidence type="ECO:0000259" key="3">
    <source>
        <dbReference type="Pfam" id="PF13625"/>
    </source>
</evidence>
<dbReference type="AlphaFoldDB" id="A0A1T4MXG3"/>
<dbReference type="InterPro" id="IPR032830">
    <property type="entry name" value="XPB/Ssl2_N"/>
</dbReference>
<feature type="domain" description="WYL" evidence="2">
    <location>
        <begin position="749"/>
        <end position="810"/>
    </location>
</feature>
<dbReference type="Pfam" id="PF13280">
    <property type="entry name" value="WYL"/>
    <property type="match status" value="1"/>
</dbReference>
<dbReference type="PROSITE" id="PS52050">
    <property type="entry name" value="WYL"/>
    <property type="match status" value="1"/>
</dbReference>
<feature type="region of interest" description="Disordered" evidence="1">
    <location>
        <begin position="675"/>
        <end position="709"/>
    </location>
</feature>
<organism evidence="4 5">
    <name type="scientific">Marinactinospora thermotolerans DSM 45154</name>
    <dbReference type="NCBI Taxonomy" id="1122192"/>
    <lineage>
        <taxon>Bacteria</taxon>
        <taxon>Bacillati</taxon>
        <taxon>Actinomycetota</taxon>
        <taxon>Actinomycetes</taxon>
        <taxon>Streptosporangiales</taxon>
        <taxon>Nocardiopsidaceae</taxon>
        <taxon>Marinactinospora</taxon>
    </lineage>
</organism>
<evidence type="ECO:0000256" key="1">
    <source>
        <dbReference type="SAM" id="MobiDB-lite"/>
    </source>
</evidence>
<name>A0A1T4MXG3_9ACTN</name>
<dbReference type="RefSeq" id="WP_078760588.1">
    <property type="nucleotide sequence ID" value="NZ_FUWS01000003.1"/>
</dbReference>
<dbReference type="InterPro" id="IPR026881">
    <property type="entry name" value="WYL_dom"/>
</dbReference>